<dbReference type="InterPro" id="IPR036291">
    <property type="entry name" value="NAD(P)-bd_dom_sf"/>
</dbReference>
<dbReference type="Proteomes" id="UP001214666">
    <property type="component" value="Chromosome"/>
</dbReference>
<dbReference type="AlphaFoldDB" id="A0AAX3P646"/>
<dbReference type="PANTHER" id="PTHR22916:SF67">
    <property type="entry name" value="COLANIC ACID BIOSYNTHESIS GLYCOSYL TRANSFERASE WCAE-RELATED"/>
    <property type="match status" value="1"/>
</dbReference>
<dbReference type="InterPro" id="IPR029044">
    <property type="entry name" value="Nucleotide-diphossugar_trans"/>
</dbReference>
<sequence length="352" mass="39706">MKVSIITATYNSAATIERCLCSVAKQTAISQIEHIIVDGRSSDQTLTLVSTFPHIAKVVSEADNGVYDAFNKGLAAATGEIIYYLSSDDHLCDSDVIYDILTEFERDDSLDYLAARVIIKDPATNAEWILHGNELRKGEQEFSHPHHQGFFMKRALLKEYGGFPRSFNIAADSYIMLKTILFKHGDFSDRTVANFYLGGLSSNIENYNLINRETRIIYELLDLERVNQQDVALALANKNMTLLKRLFHSYLEKEHDVSVLKGRRIGIFGTGIMASIIYMLLEKSGIVTDFFITSLGSESAFNGKQVWSLHDFPSNVDILFNSVEGEHGDDIVLKLQHKAPVARIIKWHEIYE</sequence>
<dbReference type="SUPFAM" id="SSF51735">
    <property type="entry name" value="NAD(P)-binding Rossmann-fold domains"/>
    <property type="match status" value="1"/>
</dbReference>
<gene>
    <name evidence="2" type="ORF">PY771_21185</name>
</gene>
<name>A0AAX3P646_AERHY</name>
<dbReference type="RefSeq" id="WP_077095739.1">
    <property type="nucleotide sequence ID" value="NZ_AP023398.1"/>
</dbReference>
<protein>
    <submittedName>
        <fullName evidence="2">Glycosyltransferase family 2 protein</fullName>
    </submittedName>
</protein>
<organism evidence="2 3">
    <name type="scientific">Aeromonas hydrophila</name>
    <dbReference type="NCBI Taxonomy" id="644"/>
    <lineage>
        <taxon>Bacteria</taxon>
        <taxon>Pseudomonadati</taxon>
        <taxon>Pseudomonadota</taxon>
        <taxon>Gammaproteobacteria</taxon>
        <taxon>Aeromonadales</taxon>
        <taxon>Aeromonadaceae</taxon>
        <taxon>Aeromonas</taxon>
    </lineage>
</organism>
<evidence type="ECO:0000313" key="3">
    <source>
        <dbReference type="Proteomes" id="UP001214666"/>
    </source>
</evidence>
<evidence type="ECO:0000313" key="2">
    <source>
        <dbReference type="EMBL" id="WEE26103.1"/>
    </source>
</evidence>
<dbReference type="PANTHER" id="PTHR22916">
    <property type="entry name" value="GLYCOSYLTRANSFERASE"/>
    <property type="match status" value="1"/>
</dbReference>
<dbReference type="Pfam" id="PF00535">
    <property type="entry name" value="Glycos_transf_2"/>
    <property type="match status" value="1"/>
</dbReference>
<dbReference type="Gene3D" id="3.90.550.10">
    <property type="entry name" value="Spore Coat Polysaccharide Biosynthesis Protein SpsA, Chain A"/>
    <property type="match status" value="1"/>
</dbReference>
<dbReference type="SUPFAM" id="SSF53448">
    <property type="entry name" value="Nucleotide-diphospho-sugar transferases"/>
    <property type="match status" value="1"/>
</dbReference>
<dbReference type="GO" id="GO:0016758">
    <property type="term" value="F:hexosyltransferase activity"/>
    <property type="evidence" value="ECO:0007669"/>
    <property type="project" value="UniProtKB-ARBA"/>
</dbReference>
<evidence type="ECO:0000259" key="1">
    <source>
        <dbReference type="Pfam" id="PF00535"/>
    </source>
</evidence>
<accession>A0AAX3P646</accession>
<dbReference type="InterPro" id="IPR001173">
    <property type="entry name" value="Glyco_trans_2-like"/>
</dbReference>
<feature type="domain" description="Glycosyltransferase 2-like" evidence="1">
    <location>
        <begin position="4"/>
        <end position="160"/>
    </location>
</feature>
<dbReference type="EMBL" id="CP118942">
    <property type="protein sequence ID" value="WEE26103.1"/>
    <property type="molecule type" value="Genomic_DNA"/>
</dbReference>
<proteinExistence type="predicted"/>
<dbReference type="CDD" id="cd06433">
    <property type="entry name" value="GT_2_WfgS_like"/>
    <property type="match status" value="1"/>
</dbReference>
<reference evidence="2" key="1">
    <citation type="submission" date="2023-02" db="EMBL/GenBank/DDBJ databases">
        <title>The sequence of Aeromonas hydrophila K533.</title>
        <authorList>
            <person name="Luo X."/>
        </authorList>
    </citation>
    <scope>NUCLEOTIDE SEQUENCE</scope>
    <source>
        <strain evidence="2">K533</strain>
    </source>
</reference>